<dbReference type="PANTHER" id="PTHR45814:SF2">
    <property type="entry name" value="HISTONE-LYSINE N-METHYLTRANSFERASE SETD1"/>
    <property type="match status" value="1"/>
</dbReference>
<evidence type="ECO:0000256" key="5">
    <source>
        <dbReference type="ARBA" id="ARBA00022853"/>
    </source>
</evidence>
<dbReference type="InterPro" id="IPR044570">
    <property type="entry name" value="Set1-like"/>
</dbReference>
<keyword evidence="5" id="KW-0156">Chromatin regulator</keyword>
<evidence type="ECO:0000256" key="6">
    <source>
        <dbReference type="ARBA" id="ARBA00023242"/>
    </source>
</evidence>
<evidence type="ECO:0000313" key="8">
    <source>
        <dbReference type="EMBL" id="KAK3187910.1"/>
    </source>
</evidence>
<keyword evidence="3" id="KW-0808">Transferase</keyword>
<gene>
    <name evidence="8" type="ORF">Dsin_027471</name>
</gene>
<dbReference type="GO" id="GO:0048188">
    <property type="term" value="C:Set1C/COMPASS complex"/>
    <property type="evidence" value="ECO:0007669"/>
    <property type="project" value="TreeGrafter"/>
</dbReference>
<evidence type="ECO:0000256" key="2">
    <source>
        <dbReference type="ARBA" id="ARBA00022603"/>
    </source>
</evidence>
<reference evidence="8" key="1">
    <citation type="journal article" date="2023" name="Plant J.">
        <title>Genome sequences and population genomics provide insights into the demographic history, inbreeding, and mutation load of two 'living fossil' tree species of Dipteronia.</title>
        <authorList>
            <person name="Feng Y."/>
            <person name="Comes H.P."/>
            <person name="Chen J."/>
            <person name="Zhu S."/>
            <person name="Lu R."/>
            <person name="Zhang X."/>
            <person name="Li P."/>
            <person name="Qiu J."/>
            <person name="Olsen K.M."/>
            <person name="Qiu Y."/>
        </authorList>
    </citation>
    <scope>NUCLEOTIDE SEQUENCE</scope>
    <source>
        <strain evidence="8">NBL</strain>
    </source>
</reference>
<keyword evidence="6" id="KW-0539">Nucleus</keyword>
<dbReference type="GO" id="GO:0032259">
    <property type="term" value="P:methylation"/>
    <property type="evidence" value="ECO:0007669"/>
    <property type="project" value="UniProtKB-KW"/>
</dbReference>
<dbReference type="InterPro" id="IPR035445">
    <property type="entry name" value="GYF-like_dom_sf"/>
</dbReference>
<feature type="region of interest" description="Disordered" evidence="7">
    <location>
        <begin position="73"/>
        <end position="96"/>
    </location>
</feature>
<evidence type="ECO:0000256" key="4">
    <source>
        <dbReference type="ARBA" id="ARBA00022691"/>
    </source>
</evidence>
<comment type="subcellular location">
    <subcellularLocation>
        <location evidence="1">Nucleus</location>
    </subcellularLocation>
</comment>
<organism evidence="8 9">
    <name type="scientific">Dipteronia sinensis</name>
    <dbReference type="NCBI Taxonomy" id="43782"/>
    <lineage>
        <taxon>Eukaryota</taxon>
        <taxon>Viridiplantae</taxon>
        <taxon>Streptophyta</taxon>
        <taxon>Embryophyta</taxon>
        <taxon>Tracheophyta</taxon>
        <taxon>Spermatophyta</taxon>
        <taxon>Magnoliopsida</taxon>
        <taxon>eudicotyledons</taxon>
        <taxon>Gunneridae</taxon>
        <taxon>Pentapetalae</taxon>
        <taxon>rosids</taxon>
        <taxon>malvids</taxon>
        <taxon>Sapindales</taxon>
        <taxon>Sapindaceae</taxon>
        <taxon>Hippocastanoideae</taxon>
        <taxon>Acereae</taxon>
        <taxon>Dipteronia</taxon>
    </lineage>
</organism>
<keyword evidence="9" id="KW-1185">Reference proteome</keyword>
<protein>
    <recommendedName>
        <fullName evidence="10">GYF domain-containing protein</fullName>
    </recommendedName>
</protein>
<dbReference type="Gene3D" id="3.30.1490.40">
    <property type="match status" value="1"/>
</dbReference>
<evidence type="ECO:0000313" key="9">
    <source>
        <dbReference type="Proteomes" id="UP001281410"/>
    </source>
</evidence>
<proteinExistence type="predicted"/>
<dbReference type="AlphaFoldDB" id="A0AAD9ZPF3"/>
<evidence type="ECO:0008006" key="10">
    <source>
        <dbReference type="Google" id="ProtNLM"/>
    </source>
</evidence>
<dbReference type="GO" id="GO:0042800">
    <property type="term" value="F:histone H3K4 methyltransferase activity"/>
    <property type="evidence" value="ECO:0007669"/>
    <property type="project" value="InterPro"/>
</dbReference>
<dbReference type="SUPFAM" id="SSF55277">
    <property type="entry name" value="GYF domain"/>
    <property type="match status" value="1"/>
</dbReference>
<keyword evidence="4" id="KW-0949">S-adenosyl-L-methionine</keyword>
<sequence>MIILVFPGRGVKFLIWYTKILFLVSLKVFMPMLTRQCNQVQKSVRFMGVLIPVMSRHLVAILDETLHSSSVMETNCQSNGTSDDMPQSSSSGGASYSDKRYYVPPATVSGWTYVNESGQMCGPYIQQQLFEGLSTGFLPDELLVYPVVNGTLINPSPLKYFKLFPDHVSTGFAYLSAGSLSTAMTPNCSISHSGNMMPHSRREGLLQHSVPVTVESQSLVKYNSYISDQSKSEADKFPPVSGEDCLLVV</sequence>
<feature type="compositionally biased region" description="Polar residues" evidence="7">
    <location>
        <begin position="73"/>
        <end position="87"/>
    </location>
</feature>
<dbReference type="Proteomes" id="UP001281410">
    <property type="component" value="Unassembled WGS sequence"/>
</dbReference>
<evidence type="ECO:0000256" key="1">
    <source>
        <dbReference type="ARBA" id="ARBA00004123"/>
    </source>
</evidence>
<evidence type="ECO:0000256" key="3">
    <source>
        <dbReference type="ARBA" id="ARBA00022679"/>
    </source>
</evidence>
<accession>A0AAD9ZPF3</accession>
<evidence type="ECO:0000256" key="7">
    <source>
        <dbReference type="SAM" id="MobiDB-lite"/>
    </source>
</evidence>
<keyword evidence="2" id="KW-0489">Methyltransferase</keyword>
<dbReference type="EMBL" id="JANJYJ010000009">
    <property type="protein sequence ID" value="KAK3187910.1"/>
    <property type="molecule type" value="Genomic_DNA"/>
</dbReference>
<name>A0AAD9ZPF3_9ROSI</name>
<dbReference type="PANTHER" id="PTHR45814">
    <property type="entry name" value="HISTONE-LYSINE N-METHYLTRANSFERASE SETD1"/>
    <property type="match status" value="1"/>
</dbReference>
<comment type="caution">
    <text evidence="8">The sequence shown here is derived from an EMBL/GenBank/DDBJ whole genome shotgun (WGS) entry which is preliminary data.</text>
</comment>